<gene>
    <name evidence="1" type="ORF">KDB89_08160</name>
</gene>
<accession>A0ABX8SFZ1</accession>
<organism evidence="1 2">
    <name type="scientific">Tessaracoccus palaemonis</name>
    <dbReference type="NCBI Taxonomy" id="2829499"/>
    <lineage>
        <taxon>Bacteria</taxon>
        <taxon>Bacillati</taxon>
        <taxon>Actinomycetota</taxon>
        <taxon>Actinomycetes</taxon>
        <taxon>Propionibacteriales</taxon>
        <taxon>Propionibacteriaceae</taxon>
        <taxon>Tessaracoccus</taxon>
    </lineage>
</organism>
<dbReference type="Proteomes" id="UP000824504">
    <property type="component" value="Chromosome"/>
</dbReference>
<evidence type="ECO:0000313" key="1">
    <source>
        <dbReference type="EMBL" id="QXT61774.1"/>
    </source>
</evidence>
<proteinExistence type="predicted"/>
<dbReference type="RefSeq" id="WP_219080027.1">
    <property type="nucleotide sequence ID" value="NZ_CP079216.1"/>
</dbReference>
<name>A0ABX8SFZ1_9ACTN</name>
<evidence type="ECO:0000313" key="2">
    <source>
        <dbReference type="Proteomes" id="UP000824504"/>
    </source>
</evidence>
<keyword evidence="2" id="KW-1185">Reference proteome</keyword>
<sequence length="174" mass="18869">MTARTPSTSQPQARGMIYIHSASAALCPHIEWAIGAVAGARLQFDWTNQPAERGAQRAEAAWTGDIGSGAAFASALARLGQARFEITEEPTRSSDGQRFCFTPTLGSFTAIVGIHGDIHVPEDRLKHAVANDALGGEPIHKALEKLLGVPWDEELDVFRYATEDAPIRWLHQVV</sequence>
<dbReference type="InterPro" id="IPR021491">
    <property type="entry name" value="DUF3145"/>
</dbReference>
<protein>
    <submittedName>
        <fullName evidence="1">DUF3145 domain-containing protein</fullName>
    </submittedName>
</protein>
<reference evidence="1 2" key="1">
    <citation type="submission" date="2021-07" db="EMBL/GenBank/DDBJ databases">
        <title>complete genome sequencing of Tessaracoccus sp.J1M15.</title>
        <authorList>
            <person name="Bae J.-W."/>
            <person name="Kim D.-y."/>
        </authorList>
    </citation>
    <scope>NUCLEOTIDE SEQUENCE [LARGE SCALE GENOMIC DNA]</scope>
    <source>
        <strain evidence="1 2">J1M15</strain>
    </source>
</reference>
<dbReference type="Pfam" id="PF11343">
    <property type="entry name" value="DUF3145"/>
    <property type="match status" value="1"/>
</dbReference>
<dbReference type="EMBL" id="CP079216">
    <property type="protein sequence ID" value="QXT61774.1"/>
    <property type="molecule type" value="Genomic_DNA"/>
</dbReference>